<dbReference type="EMBL" id="BMQV01000010">
    <property type="protein sequence ID" value="GGP48782.1"/>
    <property type="molecule type" value="Genomic_DNA"/>
</dbReference>
<dbReference type="Pfam" id="PF08468">
    <property type="entry name" value="MTS_N"/>
    <property type="match status" value="1"/>
</dbReference>
<dbReference type="GO" id="GO:0008168">
    <property type="term" value="F:methyltransferase activity"/>
    <property type="evidence" value="ECO:0007669"/>
    <property type="project" value="UniProtKB-KW"/>
</dbReference>
<keyword evidence="2 6" id="KW-0698">rRNA processing</keyword>
<keyword evidence="4 6" id="KW-0808">Transferase</keyword>
<dbReference type="GO" id="GO:0032259">
    <property type="term" value="P:methylation"/>
    <property type="evidence" value="ECO:0007669"/>
    <property type="project" value="UniProtKB-KW"/>
</dbReference>
<gene>
    <name evidence="6 9" type="primary">rsmC</name>
    <name evidence="9" type="ORF">GCM10009409_14360</name>
</gene>
<evidence type="ECO:0000256" key="3">
    <source>
        <dbReference type="ARBA" id="ARBA00022603"/>
    </source>
</evidence>
<dbReference type="InterPro" id="IPR013675">
    <property type="entry name" value="Mtase_sm_N"/>
</dbReference>
<sequence>MLTNPSQALIRNSELFQQQKVLILNYEADTFASQCLETASHVTALAFDFNHHQTLSPYAGTTLECYFGHQLPDNLANEKYDSVIIYFPKAKPLMGYLLQLAAQHMAIDGLLVVVGENKGGVKSIAKLMPAYFSAPIKQDNARHCLLYTSYLTQAAPALLLSDWLSQYTLDTPQGQLHICNLVGVFSEKRLDQGTELLLSHLPDNLQGRVLDFGCGAGVISAALLKANPQLNIECIDINAMALASCQLTLAANNMQAKVYPSDGFNQITGQFNAIISNPPFHDGLTSTTDIATQFVKHSASSLAAKGIWQIVANRHLPYSDTIAAHFGKVNVQAENNRYKLYLHQA</sequence>
<dbReference type="RefSeq" id="WP_188918772.1">
    <property type="nucleotide sequence ID" value="NZ_BMQV01000010.1"/>
</dbReference>
<dbReference type="PANTHER" id="PTHR47816:SF4">
    <property type="entry name" value="RIBOSOMAL RNA SMALL SUBUNIT METHYLTRANSFERASE C"/>
    <property type="match status" value="1"/>
</dbReference>
<dbReference type="InterPro" id="IPR002052">
    <property type="entry name" value="DNA_methylase_N6_adenine_CS"/>
</dbReference>
<dbReference type="PROSITE" id="PS00092">
    <property type="entry name" value="N6_MTASE"/>
    <property type="match status" value="1"/>
</dbReference>
<dbReference type="CDD" id="cd02440">
    <property type="entry name" value="AdoMet_MTases"/>
    <property type="match status" value="1"/>
</dbReference>
<dbReference type="InterPro" id="IPR046977">
    <property type="entry name" value="RsmC/RlmG"/>
</dbReference>
<dbReference type="Pfam" id="PF05175">
    <property type="entry name" value="MTS"/>
    <property type="match status" value="1"/>
</dbReference>
<feature type="domain" description="Methyltransferase small N-terminal" evidence="8">
    <location>
        <begin position="6"/>
        <end position="167"/>
    </location>
</feature>
<evidence type="ECO:0000256" key="4">
    <source>
        <dbReference type="ARBA" id="ARBA00022679"/>
    </source>
</evidence>
<evidence type="ECO:0000259" key="8">
    <source>
        <dbReference type="Pfam" id="PF08468"/>
    </source>
</evidence>
<dbReference type="PANTHER" id="PTHR47816">
    <property type="entry name" value="RIBOSOMAL RNA SMALL SUBUNIT METHYLTRANSFERASE C"/>
    <property type="match status" value="1"/>
</dbReference>
<dbReference type="EC" id="2.1.1.172" evidence="6"/>
<comment type="subunit">
    <text evidence="6">Monomer.</text>
</comment>
<comment type="function">
    <text evidence="6">Specifically methylates the guanine in position 1207 of 16S rRNA in the 30S particle.</text>
</comment>
<accession>A0ABQ2Q524</accession>
<evidence type="ECO:0000313" key="9">
    <source>
        <dbReference type="EMBL" id="GGP48782.1"/>
    </source>
</evidence>
<feature type="domain" description="Methyltransferase small" evidence="7">
    <location>
        <begin position="176"/>
        <end position="341"/>
    </location>
</feature>
<name>A0ABQ2Q524_9GAMM</name>
<reference evidence="10" key="1">
    <citation type="journal article" date="2019" name="Int. J. Syst. Evol. Microbiol.">
        <title>The Global Catalogue of Microorganisms (GCM) 10K type strain sequencing project: providing services to taxonomists for standard genome sequencing and annotation.</title>
        <authorList>
            <consortium name="The Broad Institute Genomics Platform"/>
            <consortium name="The Broad Institute Genome Sequencing Center for Infectious Disease"/>
            <person name="Wu L."/>
            <person name="Ma J."/>
        </authorList>
    </citation>
    <scope>NUCLEOTIDE SEQUENCE [LARGE SCALE GENOMIC DNA]</scope>
    <source>
        <strain evidence="10">JCM 32304</strain>
    </source>
</reference>
<evidence type="ECO:0000256" key="2">
    <source>
        <dbReference type="ARBA" id="ARBA00022552"/>
    </source>
</evidence>
<dbReference type="SUPFAM" id="SSF53335">
    <property type="entry name" value="S-adenosyl-L-methionine-dependent methyltransferases"/>
    <property type="match status" value="1"/>
</dbReference>
<dbReference type="InterPro" id="IPR029063">
    <property type="entry name" value="SAM-dependent_MTases_sf"/>
</dbReference>
<dbReference type="InterPro" id="IPR007848">
    <property type="entry name" value="Small_mtfrase_dom"/>
</dbReference>
<protein>
    <recommendedName>
        <fullName evidence="6">Ribosomal RNA small subunit methyltransferase C</fullName>
        <ecNumber evidence="6">2.1.1.172</ecNumber>
    </recommendedName>
    <alternativeName>
        <fullName evidence="6">16S rRNA m2G1207 methyltransferase</fullName>
    </alternativeName>
    <alternativeName>
        <fullName evidence="6">rRNA (guanine-N(2)-)-methyltransferase RsmC</fullName>
    </alternativeName>
</protein>
<keyword evidence="10" id="KW-1185">Reference proteome</keyword>
<dbReference type="InterPro" id="IPR023543">
    <property type="entry name" value="rRNA_ssu_MeTfrase_C"/>
</dbReference>
<organism evidence="9 10">
    <name type="scientific">Shewanella saliphila</name>
    <dbReference type="NCBI Taxonomy" id="2282698"/>
    <lineage>
        <taxon>Bacteria</taxon>
        <taxon>Pseudomonadati</taxon>
        <taxon>Pseudomonadota</taxon>
        <taxon>Gammaproteobacteria</taxon>
        <taxon>Alteromonadales</taxon>
        <taxon>Shewanellaceae</taxon>
        <taxon>Shewanella</taxon>
    </lineage>
</organism>
<dbReference type="Gene3D" id="3.40.50.150">
    <property type="entry name" value="Vaccinia Virus protein VP39"/>
    <property type="match status" value="2"/>
</dbReference>
<comment type="catalytic activity">
    <reaction evidence="6">
        <text>guanosine(1207) in 16S rRNA + S-adenosyl-L-methionine = N(2)-methylguanosine(1207) in 16S rRNA + S-adenosyl-L-homocysteine + H(+)</text>
        <dbReference type="Rhea" id="RHEA:42736"/>
        <dbReference type="Rhea" id="RHEA-COMP:10213"/>
        <dbReference type="Rhea" id="RHEA-COMP:10214"/>
        <dbReference type="ChEBI" id="CHEBI:15378"/>
        <dbReference type="ChEBI" id="CHEBI:57856"/>
        <dbReference type="ChEBI" id="CHEBI:59789"/>
        <dbReference type="ChEBI" id="CHEBI:74269"/>
        <dbReference type="ChEBI" id="CHEBI:74481"/>
        <dbReference type="EC" id="2.1.1.172"/>
    </reaction>
</comment>
<evidence type="ECO:0000256" key="6">
    <source>
        <dbReference type="HAMAP-Rule" id="MF_01862"/>
    </source>
</evidence>
<comment type="similarity">
    <text evidence="6">Belongs to the methyltransferase superfamily. RsmC family.</text>
</comment>
<comment type="caution">
    <text evidence="9">The sequence shown here is derived from an EMBL/GenBank/DDBJ whole genome shotgun (WGS) entry which is preliminary data.</text>
</comment>
<keyword evidence="3 6" id="KW-0489">Methyltransferase</keyword>
<dbReference type="Proteomes" id="UP000654367">
    <property type="component" value="Unassembled WGS sequence"/>
</dbReference>
<keyword evidence="5 6" id="KW-0949">S-adenosyl-L-methionine</keyword>
<evidence type="ECO:0000256" key="1">
    <source>
        <dbReference type="ARBA" id="ARBA00022490"/>
    </source>
</evidence>
<evidence type="ECO:0000256" key="5">
    <source>
        <dbReference type="ARBA" id="ARBA00022691"/>
    </source>
</evidence>
<keyword evidence="1 6" id="KW-0963">Cytoplasm</keyword>
<evidence type="ECO:0000259" key="7">
    <source>
        <dbReference type="Pfam" id="PF05175"/>
    </source>
</evidence>
<dbReference type="HAMAP" id="MF_01862">
    <property type="entry name" value="16SrRNA_methyltr_C"/>
    <property type="match status" value="1"/>
</dbReference>
<proteinExistence type="inferred from homology"/>
<evidence type="ECO:0000313" key="10">
    <source>
        <dbReference type="Proteomes" id="UP000654367"/>
    </source>
</evidence>
<comment type="subcellular location">
    <subcellularLocation>
        <location evidence="6">Cytoplasm</location>
    </subcellularLocation>
</comment>